<proteinExistence type="predicted"/>
<feature type="domain" description="Reverse transcriptase" evidence="1">
    <location>
        <begin position="25"/>
        <end position="121"/>
    </location>
</feature>
<dbReference type="AlphaFoldDB" id="A0AAN8RHU2"/>
<organism evidence="2 3">
    <name type="scientific">Coregonus suidteri</name>
    <dbReference type="NCBI Taxonomy" id="861788"/>
    <lineage>
        <taxon>Eukaryota</taxon>
        <taxon>Metazoa</taxon>
        <taxon>Chordata</taxon>
        <taxon>Craniata</taxon>
        <taxon>Vertebrata</taxon>
        <taxon>Euteleostomi</taxon>
        <taxon>Actinopterygii</taxon>
        <taxon>Neopterygii</taxon>
        <taxon>Teleostei</taxon>
        <taxon>Protacanthopterygii</taxon>
        <taxon>Salmoniformes</taxon>
        <taxon>Salmonidae</taxon>
        <taxon>Coregoninae</taxon>
        <taxon>Coregonus</taxon>
    </lineage>
</organism>
<name>A0AAN8RHU2_9TELE</name>
<dbReference type="Proteomes" id="UP001356427">
    <property type="component" value="Unassembled WGS sequence"/>
</dbReference>
<dbReference type="PANTHER" id="PTHR47510">
    <property type="entry name" value="REVERSE TRANSCRIPTASE DOMAIN-CONTAINING PROTEIN"/>
    <property type="match status" value="1"/>
</dbReference>
<reference evidence="2 3" key="1">
    <citation type="submission" date="2021-04" db="EMBL/GenBank/DDBJ databases">
        <authorList>
            <person name="De Guttry C."/>
            <person name="Zahm M."/>
            <person name="Klopp C."/>
            <person name="Cabau C."/>
            <person name="Louis A."/>
            <person name="Berthelot C."/>
            <person name="Parey E."/>
            <person name="Roest Crollius H."/>
            <person name="Montfort J."/>
            <person name="Robinson-Rechavi M."/>
            <person name="Bucao C."/>
            <person name="Bouchez O."/>
            <person name="Gislard M."/>
            <person name="Lluch J."/>
            <person name="Milhes M."/>
            <person name="Lampietro C."/>
            <person name="Lopez Roques C."/>
            <person name="Donnadieu C."/>
            <person name="Braasch I."/>
            <person name="Desvignes T."/>
            <person name="Postlethwait J."/>
            <person name="Bobe J."/>
            <person name="Wedekind C."/>
            <person name="Guiguen Y."/>
        </authorList>
    </citation>
    <scope>NUCLEOTIDE SEQUENCE [LARGE SCALE GENOMIC DNA]</scope>
    <source>
        <strain evidence="2">Cs_M1</strain>
        <tissue evidence="2">Blood</tissue>
    </source>
</reference>
<feature type="non-terminal residue" evidence="2">
    <location>
        <position position="1"/>
    </location>
</feature>
<dbReference type="PANTHER" id="PTHR47510:SF3">
    <property type="entry name" value="ENDO_EXONUCLEASE_PHOSPHATASE DOMAIN-CONTAINING PROTEIN"/>
    <property type="match status" value="1"/>
</dbReference>
<comment type="caution">
    <text evidence="2">The sequence shown here is derived from an EMBL/GenBank/DDBJ whole genome shotgun (WGS) entry which is preliminary data.</text>
</comment>
<protein>
    <recommendedName>
        <fullName evidence="1">Reverse transcriptase domain-containing protein</fullName>
    </recommendedName>
</protein>
<evidence type="ECO:0000313" key="2">
    <source>
        <dbReference type="EMBL" id="KAK6328222.1"/>
    </source>
</evidence>
<evidence type="ECO:0000259" key="1">
    <source>
        <dbReference type="Pfam" id="PF00078"/>
    </source>
</evidence>
<accession>A0AAN8RHU2</accession>
<dbReference type="EMBL" id="JAGTTL010000001">
    <property type="protein sequence ID" value="KAK6328222.1"/>
    <property type="molecule type" value="Genomic_DNA"/>
</dbReference>
<gene>
    <name evidence="2" type="ORF">J4Q44_G00002000</name>
</gene>
<dbReference type="Pfam" id="PF00078">
    <property type="entry name" value="RVT_1"/>
    <property type="match status" value="1"/>
</dbReference>
<dbReference type="InterPro" id="IPR000477">
    <property type="entry name" value="RT_dom"/>
</dbReference>
<evidence type="ECO:0000313" key="3">
    <source>
        <dbReference type="Proteomes" id="UP001356427"/>
    </source>
</evidence>
<keyword evidence="3" id="KW-1185">Reference proteome</keyword>
<sequence>SNSATSSLSRNIIISTDDAIAITLHTALSHLDKRNTYVRMLFIDYSSAFNIIVPSNLIIKLEALGLNPALCNWVLDFLTGHPQVVKIGNNIYTSLILNTGAPQRCVLSPLLYSLFTHDCVAKHASNSSSSL</sequence>